<evidence type="ECO:0000256" key="1">
    <source>
        <dbReference type="SAM" id="MobiDB-lite"/>
    </source>
</evidence>
<gene>
    <name evidence="2" type="ORF">METZ01_LOCUS208279</name>
</gene>
<reference evidence="2" key="1">
    <citation type="submission" date="2018-05" db="EMBL/GenBank/DDBJ databases">
        <authorList>
            <person name="Lanie J.A."/>
            <person name="Ng W.-L."/>
            <person name="Kazmierczak K.M."/>
            <person name="Andrzejewski T.M."/>
            <person name="Davidsen T.M."/>
            <person name="Wayne K.J."/>
            <person name="Tettelin H."/>
            <person name="Glass J.I."/>
            <person name="Rusch D."/>
            <person name="Podicherti R."/>
            <person name="Tsui H.-C.T."/>
            <person name="Winkler M.E."/>
        </authorList>
    </citation>
    <scope>NUCLEOTIDE SEQUENCE</scope>
</reference>
<feature type="non-terminal residue" evidence="2">
    <location>
        <position position="1"/>
    </location>
</feature>
<name>A0A382EYD9_9ZZZZ</name>
<evidence type="ECO:0000313" key="2">
    <source>
        <dbReference type="EMBL" id="SVB55425.1"/>
    </source>
</evidence>
<feature type="region of interest" description="Disordered" evidence="1">
    <location>
        <begin position="27"/>
        <end position="47"/>
    </location>
</feature>
<dbReference type="EMBL" id="UINC01046871">
    <property type="protein sequence ID" value="SVB55425.1"/>
    <property type="molecule type" value="Genomic_DNA"/>
</dbReference>
<feature type="compositionally biased region" description="Polar residues" evidence="1">
    <location>
        <begin position="38"/>
        <end position="47"/>
    </location>
</feature>
<dbReference type="AlphaFoldDB" id="A0A382EYD9"/>
<accession>A0A382EYD9</accession>
<organism evidence="2">
    <name type="scientific">marine metagenome</name>
    <dbReference type="NCBI Taxonomy" id="408172"/>
    <lineage>
        <taxon>unclassified sequences</taxon>
        <taxon>metagenomes</taxon>
        <taxon>ecological metagenomes</taxon>
    </lineage>
</organism>
<sequence>FPRVAPARGGRGIRTHCRGVAPALASSRLGRTDRTRSCRNPSRGNIV</sequence>
<proteinExistence type="predicted"/>
<feature type="non-terminal residue" evidence="2">
    <location>
        <position position="47"/>
    </location>
</feature>
<protein>
    <submittedName>
        <fullName evidence="2">Uncharacterized protein</fullName>
    </submittedName>
</protein>